<dbReference type="InterPro" id="IPR009825">
    <property type="entry name" value="ECF_substrate-spec-like"/>
</dbReference>
<evidence type="ECO:0000256" key="1">
    <source>
        <dbReference type="ARBA" id="ARBA00022692"/>
    </source>
</evidence>
<gene>
    <name evidence="4" type="ORF">SAMN02745168_0164</name>
</gene>
<dbReference type="OrthoDB" id="411368at2"/>
<name>A0A1W2CQN1_9FIRM</name>
<feature type="transmembrane region" description="Helical" evidence="3">
    <location>
        <begin position="67"/>
        <end position="89"/>
    </location>
</feature>
<dbReference type="AlphaFoldDB" id="A0A1W2CQN1"/>
<dbReference type="PANTHER" id="PTHR37815">
    <property type="entry name" value="UPF0397 PROTEIN BC_2624-RELATED"/>
    <property type="match status" value="1"/>
</dbReference>
<keyword evidence="2 3" id="KW-1133">Transmembrane helix</keyword>
<feature type="transmembrane region" description="Helical" evidence="3">
    <location>
        <begin position="6"/>
        <end position="23"/>
    </location>
</feature>
<proteinExistence type="predicted"/>
<dbReference type="EMBL" id="FWXW01000012">
    <property type="protein sequence ID" value="SMC87567.1"/>
    <property type="molecule type" value="Genomic_DNA"/>
</dbReference>
<evidence type="ECO:0000256" key="2">
    <source>
        <dbReference type="ARBA" id="ARBA00022989"/>
    </source>
</evidence>
<dbReference type="PANTHER" id="PTHR37815:SF3">
    <property type="entry name" value="UPF0397 PROTEIN SPR0429"/>
    <property type="match status" value="1"/>
</dbReference>
<sequence length="163" mass="16752">MRTRKITYSAIAAAIVFLVTWIVKLPVPGTSGAYLNFGDVVITMTAFLLGGPAAAASAAVGSCLADIAVGSAVYAVPTFFIKGLMALACGAVSRKKTARGYILSGFVGGAIMTAGYGLFEIFFFGTAYAAVSLPFNLIQWFAGAAAAAVLLPAVRRLEKGISL</sequence>
<dbReference type="RefSeq" id="WP_159448140.1">
    <property type="nucleotide sequence ID" value="NZ_FWXW01000012.1"/>
</dbReference>
<evidence type="ECO:0000313" key="4">
    <source>
        <dbReference type="EMBL" id="SMC87567.1"/>
    </source>
</evidence>
<keyword evidence="3" id="KW-0472">Membrane</keyword>
<dbReference type="Gene3D" id="1.10.1760.20">
    <property type="match status" value="1"/>
</dbReference>
<reference evidence="4 5" key="1">
    <citation type="submission" date="2017-04" db="EMBL/GenBank/DDBJ databases">
        <authorList>
            <person name="Afonso C.L."/>
            <person name="Miller P.J."/>
            <person name="Scott M.A."/>
            <person name="Spackman E."/>
            <person name="Goraichik I."/>
            <person name="Dimitrov K.M."/>
            <person name="Suarez D.L."/>
            <person name="Swayne D.E."/>
        </authorList>
    </citation>
    <scope>NUCLEOTIDE SEQUENCE [LARGE SCALE GENOMIC DNA]</scope>
    <source>
        <strain evidence="4 5">DSM 12816</strain>
    </source>
</reference>
<evidence type="ECO:0000313" key="5">
    <source>
        <dbReference type="Proteomes" id="UP000192790"/>
    </source>
</evidence>
<feature type="transmembrane region" description="Helical" evidence="3">
    <location>
        <begin position="137"/>
        <end position="154"/>
    </location>
</feature>
<keyword evidence="1 3" id="KW-0812">Transmembrane</keyword>
<accession>A0A1W2CQN1</accession>
<keyword evidence="5" id="KW-1185">Reference proteome</keyword>
<organism evidence="4 5">
    <name type="scientific">Papillibacter cinnamivorans DSM 12816</name>
    <dbReference type="NCBI Taxonomy" id="1122930"/>
    <lineage>
        <taxon>Bacteria</taxon>
        <taxon>Bacillati</taxon>
        <taxon>Bacillota</taxon>
        <taxon>Clostridia</taxon>
        <taxon>Eubacteriales</taxon>
        <taxon>Oscillospiraceae</taxon>
        <taxon>Papillibacter</taxon>
    </lineage>
</organism>
<feature type="transmembrane region" description="Helical" evidence="3">
    <location>
        <begin position="35"/>
        <end position="55"/>
    </location>
</feature>
<evidence type="ECO:0000256" key="3">
    <source>
        <dbReference type="SAM" id="Phobius"/>
    </source>
</evidence>
<dbReference type="Pfam" id="PF07155">
    <property type="entry name" value="ECF-ribofla_trS"/>
    <property type="match status" value="1"/>
</dbReference>
<dbReference type="Proteomes" id="UP000192790">
    <property type="component" value="Unassembled WGS sequence"/>
</dbReference>
<protein>
    <submittedName>
        <fullName evidence="4">Uncharacterized membrane protein</fullName>
    </submittedName>
</protein>
<feature type="transmembrane region" description="Helical" evidence="3">
    <location>
        <begin position="101"/>
        <end position="131"/>
    </location>
</feature>
<dbReference type="STRING" id="1122930.SAMN02745168_0164"/>
<dbReference type="GO" id="GO:0016020">
    <property type="term" value="C:membrane"/>
    <property type="evidence" value="ECO:0007669"/>
    <property type="project" value="InterPro"/>
</dbReference>